<sequence>MWRPPPGARTIPVQRIRPGQHAFAAYGSEAGQWEVVSAFVRHGLARSEKVLLFLHPRVSTDEVLAGLGAGTSPLATAWDRGQVTVSSMRALIAPHREFTSARQWHRLTEEAELAVRQGYAALRAYIDMAWVDDLGTDIASVLERERSAEHLFTNRRYSEVCAYDHRAFGPEALRTLRAAHPVHLLDAPGSLRAEHGAGGGTRSIRLLGEADIATHAEFAAALRDAFARARPDGPLHVDLTALHFLGASCAADLLRQAAGAAAAASAGAGAGAGAGGPDATTVRCTPIQARTLRRLGSDAVRSLTLVEEGNGC</sequence>
<evidence type="ECO:0000259" key="1">
    <source>
        <dbReference type="Pfam" id="PF14417"/>
    </source>
</evidence>
<dbReference type="Pfam" id="PF14417">
    <property type="entry name" value="MEDS"/>
    <property type="match status" value="1"/>
</dbReference>
<reference evidence="2 3" key="1">
    <citation type="submission" date="2020-02" db="EMBL/GenBank/DDBJ databases">
        <title>Whole-genome analyses of novel actinobacteria.</title>
        <authorList>
            <person name="Sahin N."/>
            <person name="Tatar D."/>
        </authorList>
    </citation>
    <scope>NUCLEOTIDE SEQUENCE [LARGE SCALE GENOMIC DNA]</scope>
    <source>
        <strain evidence="2 3">SB3404</strain>
    </source>
</reference>
<dbReference type="Gene3D" id="3.30.750.24">
    <property type="entry name" value="STAS domain"/>
    <property type="match status" value="1"/>
</dbReference>
<dbReference type="InterPro" id="IPR036513">
    <property type="entry name" value="STAS_dom_sf"/>
</dbReference>
<evidence type="ECO:0000313" key="2">
    <source>
        <dbReference type="EMBL" id="NGO72584.1"/>
    </source>
</evidence>
<protein>
    <recommendedName>
        <fullName evidence="1">MEDS domain-containing protein</fullName>
    </recommendedName>
</protein>
<feature type="domain" description="MEDS" evidence="1">
    <location>
        <begin position="21"/>
        <end position="181"/>
    </location>
</feature>
<proteinExistence type="predicted"/>
<dbReference type="AlphaFoldDB" id="A0A6G4X754"/>
<evidence type="ECO:0000313" key="3">
    <source>
        <dbReference type="Proteomes" id="UP000477722"/>
    </source>
</evidence>
<keyword evidence="3" id="KW-1185">Reference proteome</keyword>
<organism evidence="2 3">
    <name type="scientific">Streptomyces boncukensis</name>
    <dbReference type="NCBI Taxonomy" id="2711219"/>
    <lineage>
        <taxon>Bacteria</taxon>
        <taxon>Bacillati</taxon>
        <taxon>Actinomycetota</taxon>
        <taxon>Actinomycetes</taxon>
        <taxon>Kitasatosporales</taxon>
        <taxon>Streptomycetaceae</taxon>
        <taxon>Streptomyces</taxon>
    </lineage>
</organism>
<dbReference type="Proteomes" id="UP000477722">
    <property type="component" value="Unassembled WGS sequence"/>
</dbReference>
<name>A0A6G4X754_9ACTN</name>
<dbReference type="InterPro" id="IPR025847">
    <property type="entry name" value="MEDS_domain"/>
</dbReference>
<gene>
    <name evidence="2" type="ORF">G5C65_30355</name>
</gene>
<accession>A0A6G4X754</accession>
<comment type="caution">
    <text evidence="2">The sequence shown here is derived from an EMBL/GenBank/DDBJ whole genome shotgun (WGS) entry which is preliminary data.</text>
</comment>
<dbReference type="EMBL" id="JAAKZZ010000492">
    <property type="protein sequence ID" value="NGO72584.1"/>
    <property type="molecule type" value="Genomic_DNA"/>
</dbReference>